<comment type="caution">
    <text evidence="1">The sequence shown here is derived from an EMBL/GenBank/DDBJ whole genome shotgun (WGS) entry which is preliminary data.</text>
</comment>
<dbReference type="AlphaFoldDB" id="A0A839UQL3"/>
<organism evidence="1 2">
    <name type="scientific">Simiduia aestuariiviva</name>
    <dbReference type="NCBI Taxonomy" id="1510459"/>
    <lineage>
        <taxon>Bacteria</taxon>
        <taxon>Pseudomonadati</taxon>
        <taxon>Pseudomonadota</taxon>
        <taxon>Gammaproteobacteria</taxon>
        <taxon>Cellvibrionales</taxon>
        <taxon>Cellvibrionaceae</taxon>
        <taxon>Simiduia</taxon>
    </lineage>
</organism>
<dbReference type="Proteomes" id="UP000559987">
    <property type="component" value="Unassembled WGS sequence"/>
</dbReference>
<dbReference type="EMBL" id="JACHXZ010000006">
    <property type="protein sequence ID" value="MBB3170132.1"/>
    <property type="molecule type" value="Genomic_DNA"/>
</dbReference>
<proteinExistence type="predicted"/>
<sequence length="33" mass="3505">MGGAVSEIEKAGKNRLLFIGKLLVSVVLNVGEY</sequence>
<evidence type="ECO:0000313" key="1">
    <source>
        <dbReference type="EMBL" id="MBB3170132.1"/>
    </source>
</evidence>
<keyword evidence="2" id="KW-1185">Reference proteome</keyword>
<name>A0A839UQL3_9GAMM</name>
<reference evidence="1 2" key="1">
    <citation type="submission" date="2020-08" db="EMBL/GenBank/DDBJ databases">
        <title>Genomic Encyclopedia of Type Strains, Phase III (KMG-III): the genomes of soil and plant-associated and newly described type strains.</title>
        <authorList>
            <person name="Whitman W."/>
        </authorList>
    </citation>
    <scope>NUCLEOTIDE SEQUENCE [LARGE SCALE GENOMIC DNA]</scope>
    <source>
        <strain evidence="1 2">CECT 8571</strain>
    </source>
</reference>
<protein>
    <submittedName>
        <fullName evidence="1">Uncharacterized protein</fullName>
    </submittedName>
</protein>
<gene>
    <name evidence="1" type="ORF">FHS30_003349</name>
</gene>
<accession>A0A839UQL3</accession>
<evidence type="ECO:0000313" key="2">
    <source>
        <dbReference type="Proteomes" id="UP000559987"/>
    </source>
</evidence>